<proteinExistence type="predicted"/>
<protein>
    <submittedName>
        <fullName evidence="1">Uncharacterized protein</fullName>
    </submittedName>
</protein>
<sequence>MRAGAVLTRVHFIHGHLSGSQLTALAEMLQALARNWYPELAGLLDHRNEELTGVTPPMDAGSELPR</sequence>
<name>A0A9W6USM1_9ACTN</name>
<organism evidence="1 2">
    <name type="scientific">Kitasatospora phosalacinea</name>
    <dbReference type="NCBI Taxonomy" id="2065"/>
    <lineage>
        <taxon>Bacteria</taxon>
        <taxon>Bacillati</taxon>
        <taxon>Actinomycetota</taxon>
        <taxon>Actinomycetes</taxon>
        <taxon>Kitasatosporales</taxon>
        <taxon>Streptomycetaceae</taxon>
        <taxon>Kitasatospora</taxon>
    </lineage>
</organism>
<reference evidence="1" key="1">
    <citation type="submission" date="2023-02" db="EMBL/GenBank/DDBJ databases">
        <title>Kitasatospora phosalacinea NBRC 14362.</title>
        <authorList>
            <person name="Ichikawa N."/>
            <person name="Sato H."/>
            <person name="Tonouchi N."/>
        </authorList>
    </citation>
    <scope>NUCLEOTIDE SEQUENCE</scope>
    <source>
        <strain evidence="1">NBRC 14362</strain>
    </source>
</reference>
<dbReference type="EMBL" id="BSRX01000058">
    <property type="protein sequence ID" value="GLW58738.1"/>
    <property type="molecule type" value="Genomic_DNA"/>
</dbReference>
<dbReference type="Proteomes" id="UP001165143">
    <property type="component" value="Unassembled WGS sequence"/>
</dbReference>
<dbReference type="AlphaFoldDB" id="A0A9W6USM1"/>
<comment type="caution">
    <text evidence="1">The sequence shown here is derived from an EMBL/GenBank/DDBJ whole genome shotgun (WGS) entry which is preliminary data.</text>
</comment>
<accession>A0A9W6USM1</accession>
<evidence type="ECO:0000313" key="1">
    <source>
        <dbReference type="EMBL" id="GLW58738.1"/>
    </source>
</evidence>
<evidence type="ECO:0000313" key="2">
    <source>
        <dbReference type="Proteomes" id="UP001165143"/>
    </source>
</evidence>
<gene>
    <name evidence="1" type="ORF">Kpho01_67490</name>
</gene>